<sequence>MNNAALVAKGITKYFHDPVTMQVLKGIDMQVSKGEFVSIVGKSGCGKSTLLYVLSTMDTDYEGTLEINGIRTTGLSQNQLARIRNESIGFVFQFHYLLPDFTCLKNVMIPALRLGKLSYKEAEETAYAKLKMFGVEEQALKKAGKLSGGQQQRVAIARALVNDPAIIMGDEPTGNLDSKNTGIVFDLFRQLSQEYKQTIITVTHDNDFAQRSDRIIEMADGEIVRHTGA</sequence>
<dbReference type="InterPro" id="IPR003439">
    <property type="entry name" value="ABC_transporter-like_ATP-bd"/>
</dbReference>
<reference evidence="8" key="1">
    <citation type="journal article" date="2019" name="Int. J. Syst. Evol. Microbiol.">
        <title>The Global Catalogue of Microorganisms (GCM) 10K type strain sequencing project: providing services to taxonomists for standard genome sequencing and annotation.</title>
        <authorList>
            <consortium name="The Broad Institute Genomics Platform"/>
            <consortium name="The Broad Institute Genome Sequencing Center for Infectious Disease"/>
            <person name="Wu L."/>
            <person name="Ma J."/>
        </authorList>
    </citation>
    <scope>NUCLEOTIDE SEQUENCE [LARGE SCALE GENOMIC DNA]</scope>
    <source>
        <strain evidence="8">JCM 32105</strain>
    </source>
</reference>
<dbReference type="RefSeq" id="WP_345077006.1">
    <property type="nucleotide sequence ID" value="NZ_BAABFA010000001.1"/>
</dbReference>
<dbReference type="InterPro" id="IPR017911">
    <property type="entry name" value="MacB-like_ATP-bd"/>
</dbReference>
<dbReference type="PROSITE" id="PS00211">
    <property type="entry name" value="ABC_TRANSPORTER_1"/>
    <property type="match status" value="1"/>
</dbReference>
<dbReference type="Gene3D" id="3.40.50.300">
    <property type="entry name" value="P-loop containing nucleotide triphosphate hydrolases"/>
    <property type="match status" value="1"/>
</dbReference>
<dbReference type="InterPro" id="IPR027417">
    <property type="entry name" value="P-loop_NTPase"/>
</dbReference>
<dbReference type="Pfam" id="PF00005">
    <property type="entry name" value="ABC_tran"/>
    <property type="match status" value="1"/>
</dbReference>
<dbReference type="Proteomes" id="UP001500067">
    <property type="component" value="Unassembled WGS sequence"/>
</dbReference>
<evidence type="ECO:0000313" key="7">
    <source>
        <dbReference type="EMBL" id="GAA4459802.1"/>
    </source>
</evidence>
<evidence type="ECO:0000256" key="3">
    <source>
        <dbReference type="ARBA" id="ARBA00022741"/>
    </source>
</evidence>
<gene>
    <name evidence="7" type="ORF">GCM10023093_01470</name>
</gene>
<dbReference type="GO" id="GO:0005524">
    <property type="term" value="F:ATP binding"/>
    <property type="evidence" value="ECO:0007669"/>
    <property type="project" value="UniProtKB-KW"/>
</dbReference>
<keyword evidence="3" id="KW-0547">Nucleotide-binding</keyword>
<evidence type="ECO:0000256" key="2">
    <source>
        <dbReference type="ARBA" id="ARBA00022448"/>
    </source>
</evidence>
<dbReference type="SUPFAM" id="SSF52540">
    <property type="entry name" value="P-loop containing nucleoside triphosphate hydrolases"/>
    <property type="match status" value="1"/>
</dbReference>
<dbReference type="InterPro" id="IPR017871">
    <property type="entry name" value="ABC_transporter-like_CS"/>
</dbReference>
<dbReference type="InterPro" id="IPR003593">
    <property type="entry name" value="AAA+_ATPase"/>
</dbReference>
<dbReference type="PANTHER" id="PTHR42798">
    <property type="entry name" value="LIPOPROTEIN-RELEASING SYSTEM ATP-BINDING PROTEIN LOLD"/>
    <property type="match status" value="1"/>
</dbReference>
<comment type="similarity">
    <text evidence="1">Belongs to the ABC transporter superfamily.</text>
</comment>
<evidence type="ECO:0000313" key="8">
    <source>
        <dbReference type="Proteomes" id="UP001500067"/>
    </source>
</evidence>
<feature type="domain" description="ABC transporter" evidence="6">
    <location>
        <begin position="6"/>
        <end position="229"/>
    </location>
</feature>
<evidence type="ECO:0000256" key="4">
    <source>
        <dbReference type="ARBA" id="ARBA00022840"/>
    </source>
</evidence>
<dbReference type="EMBL" id="BAABFA010000001">
    <property type="protein sequence ID" value="GAA4459802.1"/>
    <property type="molecule type" value="Genomic_DNA"/>
</dbReference>
<evidence type="ECO:0000256" key="5">
    <source>
        <dbReference type="ARBA" id="ARBA00022967"/>
    </source>
</evidence>
<keyword evidence="5" id="KW-1278">Translocase</keyword>
<evidence type="ECO:0000259" key="6">
    <source>
        <dbReference type="PROSITE" id="PS50893"/>
    </source>
</evidence>
<keyword evidence="4 7" id="KW-0067">ATP-binding</keyword>
<comment type="caution">
    <text evidence="7">The sequence shown here is derived from an EMBL/GenBank/DDBJ whole genome shotgun (WGS) entry which is preliminary data.</text>
</comment>
<dbReference type="PANTHER" id="PTHR42798:SF7">
    <property type="entry name" value="ALPHA-D-RIBOSE 1-METHYLPHOSPHONATE 5-TRIPHOSPHATE SYNTHASE SUBUNIT PHNL"/>
    <property type="match status" value="1"/>
</dbReference>
<keyword evidence="8" id="KW-1185">Reference proteome</keyword>
<protein>
    <submittedName>
        <fullName evidence="7">ABC transporter ATP-binding protein</fullName>
    </submittedName>
</protein>
<evidence type="ECO:0000256" key="1">
    <source>
        <dbReference type="ARBA" id="ARBA00005417"/>
    </source>
</evidence>
<keyword evidence="2" id="KW-0813">Transport</keyword>
<accession>A0ABP8N4C0</accession>
<name>A0ABP8N4C0_9BACT</name>
<dbReference type="CDD" id="cd03255">
    <property type="entry name" value="ABC_MJ0796_LolCDE_FtsE"/>
    <property type="match status" value="1"/>
</dbReference>
<proteinExistence type="inferred from homology"/>
<dbReference type="SMART" id="SM00382">
    <property type="entry name" value="AAA"/>
    <property type="match status" value="1"/>
</dbReference>
<dbReference type="PROSITE" id="PS50893">
    <property type="entry name" value="ABC_TRANSPORTER_2"/>
    <property type="match status" value="1"/>
</dbReference>
<organism evidence="7 8">
    <name type="scientific">Nemorincola caseinilytica</name>
    <dbReference type="NCBI Taxonomy" id="2054315"/>
    <lineage>
        <taxon>Bacteria</taxon>
        <taxon>Pseudomonadati</taxon>
        <taxon>Bacteroidota</taxon>
        <taxon>Chitinophagia</taxon>
        <taxon>Chitinophagales</taxon>
        <taxon>Chitinophagaceae</taxon>
        <taxon>Nemorincola</taxon>
    </lineage>
</organism>